<feature type="region of interest" description="Disordered" evidence="5">
    <location>
        <begin position="328"/>
        <end position="361"/>
    </location>
</feature>
<comment type="similarity">
    <text evidence="2">Belongs to the Integrator subunit 10 family.</text>
</comment>
<dbReference type="InterPro" id="IPR026164">
    <property type="entry name" value="Int_cplx_su10"/>
</dbReference>
<reference evidence="6 7" key="1">
    <citation type="journal article" date="2007" name="Science">
        <title>Sea anemone genome reveals ancestral eumetazoan gene repertoire and genomic organization.</title>
        <authorList>
            <person name="Putnam N.H."/>
            <person name="Srivastava M."/>
            <person name="Hellsten U."/>
            <person name="Dirks B."/>
            <person name="Chapman J."/>
            <person name="Salamov A."/>
            <person name="Terry A."/>
            <person name="Shapiro H."/>
            <person name="Lindquist E."/>
            <person name="Kapitonov V.V."/>
            <person name="Jurka J."/>
            <person name="Genikhovich G."/>
            <person name="Grigoriev I.V."/>
            <person name="Lucas S.M."/>
            <person name="Steele R.E."/>
            <person name="Finnerty J.R."/>
            <person name="Technau U."/>
            <person name="Martindale M.Q."/>
            <person name="Rokhsar D.S."/>
        </authorList>
    </citation>
    <scope>NUCLEOTIDE SEQUENCE [LARGE SCALE GENOMIC DNA]</scope>
    <source>
        <strain evidence="7">CH2 X CH6</strain>
    </source>
</reference>
<dbReference type="PANTHER" id="PTHR16055">
    <property type="entry name" value="INTEGRATOR COMPLEX SUBUNIT 10"/>
    <property type="match status" value="1"/>
</dbReference>
<dbReference type="Proteomes" id="UP000001593">
    <property type="component" value="Unassembled WGS sequence"/>
</dbReference>
<protein>
    <recommendedName>
        <fullName evidence="3">Integrator complex subunit 10</fullName>
    </recommendedName>
</protein>
<evidence type="ECO:0000313" key="7">
    <source>
        <dbReference type="Proteomes" id="UP000001593"/>
    </source>
</evidence>
<dbReference type="AlphaFoldDB" id="A7TC25"/>
<evidence type="ECO:0000256" key="3">
    <source>
        <dbReference type="ARBA" id="ARBA00016811"/>
    </source>
</evidence>
<dbReference type="HOGENOM" id="CLU_543270_0_0_1"/>
<accession>A7TC25</accession>
<dbReference type="STRING" id="45351.A7TC25"/>
<proteinExistence type="inferred from homology"/>
<evidence type="ECO:0000256" key="5">
    <source>
        <dbReference type="SAM" id="MobiDB-lite"/>
    </source>
</evidence>
<dbReference type="Pfam" id="PF16065">
    <property type="entry name" value="DUF4807"/>
    <property type="match status" value="1"/>
</dbReference>
<keyword evidence="4" id="KW-0539">Nucleus</keyword>
<dbReference type="EMBL" id="DS475930">
    <property type="protein sequence ID" value="EDO26419.1"/>
    <property type="molecule type" value="Genomic_DNA"/>
</dbReference>
<dbReference type="GO" id="GO:0032039">
    <property type="term" value="C:integrator complex"/>
    <property type="evidence" value="ECO:0000318"/>
    <property type="project" value="GO_Central"/>
</dbReference>
<dbReference type="PhylomeDB" id="A7TC25"/>
<dbReference type="InParanoid" id="A7TC25"/>
<dbReference type="OMA" id="XCNENEE"/>
<evidence type="ECO:0000256" key="4">
    <source>
        <dbReference type="ARBA" id="ARBA00023242"/>
    </source>
</evidence>
<comment type="subcellular location">
    <subcellularLocation>
        <location evidence="1">Nucleus</location>
    </subcellularLocation>
</comment>
<organism evidence="6 7">
    <name type="scientific">Nematostella vectensis</name>
    <name type="common">Starlet sea anemone</name>
    <dbReference type="NCBI Taxonomy" id="45351"/>
    <lineage>
        <taxon>Eukaryota</taxon>
        <taxon>Metazoa</taxon>
        <taxon>Cnidaria</taxon>
        <taxon>Anthozoa</taxon>
        <taxon>Hexacorallia</taxon>
        <taxon>Actiniaria</taxon>
        <taxon>Edwardsiidae</taxon>
        <taxon>Nematostella</taxon>
    </lineage>
</organism>
<dbReference type="InterPro" id="IPR032072">
    <property type="entry name" value="DUF4807"/>
</dbReference>
<dbReference type="GO" id="GO:0016180">
    <property type="term" value="P:snRNA processing"/>
    <property type="evidence" value="ECO:0000318"/>
    <property type="project" value="GO_Central"/>
</dbReference>
<feature type="compositionally biased region" description="Acidic residues" evidence="5">
    <location>
        <begin position="333"/>
        <end position="356"/>
    </location>
</feature>
<gene>
    <name evidence="6" type="ORF">NEMVEDRAFT_v1g225049</name>
</gene>
<name>A7TC25_NEMVE</name>
<dbReference type="PANTHER" id="PTHR16055:SF2">
    <property type="entry name" value="INTEGRATOR COMPLEX SUBUNIT 10"/>
    <property type="match status" value="1"/>
</dbReference>
<evidence type="ECO:0000256" key="2">
    <source>
        <dbReference type="ARBA" id="ARBA00010391"/>
    </source>
</evidence>
<evidence type="ECO:0000256" key="1">
    <source>
        <dbReference type="ARBA" id="ARBA00004123"/>
    </source>
</evidence>
<evidence type="ECO:0000313" key="6">
    <source>
        <dbReference type="EMBL" id="EDO26419.1"/>
    </source>
</evidence>
<keyword evidence="7" id="KW-1185">Reference proteome</keyword>
<sequence length="623" mass="70597">CFQVVDRYYSISFKGSQEQHKLPTYIKFNIRIILTPSIMPISIHPDLKWSKRLLSLVLVYMQLFDVMAWLSTLGGAYSSLGDHCTSFYHENIKLICDCLSKQITEFPSYTGDFVDNFVCSPNSEECMHGKCSQCPKFLDELEYDDTTVTWYEWERTTVSVPAKEGKDGSTTTMKKMQKVCKEGTVSDVLASLDRKLPFFLQHVFIKRSQSEYFEGKLDNVGPDEAVIQVISDFVKQRHPEVTKVYIFSDGPSSQFKNRFIVSFLRKLEEVKELNERLDSLCIKKYFTEAQVIPGISSFHCIEPDEDGFVKCRLYCSQSAEQATVDVFPFPVSDDSEDSDDIEDDDFADLPSEENNLDEPVTKTQASTLKGTCCSDDLIFVEETATSKSCTSSTSKGTTQQCDVHMGLPHGLDTSTFVPVIPYSLPQYVMNEVEAVVGDLIQFNGDQLIGPADINALVNNSAPRSQDMWLTNFIIDAYFKLIKSSKRTRGSSQSHGRCLADIGHMVEAASLPQFRNGILLELQRGALQQIPYPPIEREKHYAVHYQFNSTCKYYIGRVLSMEGERVRVKYLHRVGANRFDWPMRDDIDDVHVSCIFFGPVALSNAGPFMVPMLADIEKVFNSTR</sequence>
<dbReference type="eggNOG" id="ENOG502QQC3">
    <property type="taxonomic scope" value="Eukaryota"/>
</dbReference>
<feature type="non-terminal residue" evidence="6">
    <location>
        <position position="623"/>
    </location>
</feature>